<evidence type="ECO:0000313" key="1">
    <source>
        <dbReference type="EMBL" id="TDE39944.1"/>
    </source>
</evidence>
<proteinExistence type="predicted"/>
<name>A0A4R5EY24_9ACTN</name>
<keyword evidence="2" id="KW-1185">Reference proteome</keyword>
<evidence type="ECO:0000313" key="2">
    <source>
        <dbReference type="Proteomes" id="UP000295136"/>
    </source>
</evidence>
<sequence length="81" mass="9075">MSARHRIAADISWARTANRTERTDKARASSPGSLAYWIADARARGIREQDVEAAARNAYRAHMRDKALRAVEARRARAAAR</sequence>
<organism evidence="1 2">
    <name type="scientific">Nonomuraea mesophila</name>
    <dbReference type="NCBI Taxonomy" id="2530382"/>
    <lineage>
        <taxon>Bacteria</taxon>
        <taxon>Bacillati</taxon>
        <taxon>Actinomycetota</taxon>
        <taxon>Actinomycetes</taxon>
        <taxon>Streptosporangiales</taxon>
        <taxon>Streptosporangiaceae</taxon>
        <taxon>Nonomuraea</taxon>
    </lineage>
</organism>
<protein>
    <submittedName>
        <fullName evidence="1">Uncharacterized protein</fullName>
    </submittedName>
</protein>
<dbReference type="RefSeq" id="WP_132636276.1">
    <property type="nucleotide sequence ID" value="NZ_SMLD01000111.1"/>
</dbReference>
<gene>
    <name evidence="1" type="ORF">E1295_32220</name>
</gene>
<dbReference type="EMBL" id="SMLD01000111">
    <property type="protein sequence ID" value="TDE39944.1"/>
    <property type="molecule type" value="Genomic_DNA"/>
</dbReference>
<dbReference type="Proteomes" id="UP000295136">
    <property type="component" value="Unassembled WGS sequence"/>
</dbReference>
<dbReference type="AlphaFoldDB" id="A0A4R5EY24"/>
<accession>A0A4R5EY24</accession>
<reference evidence="1 2" key="1">
    <citation type="submission" date="2019-03" db="EMBL/GenBank/DDBJ databases">
        <title>Draft genome sequences of novel Actinobacteria.</title>
        <authorList>
            <person name="Sahin N."/>
            <person name="Ay H."/>
            <person name="Saygin H."/>
        </authorList>
    </citation>
    <scope>NUCLEOTIDE SEQUENCE [LARGE SCALE GENOMIC DNA]</scope>
    <source>
        <strain evidence="1 2">6K102</strain>
    </source>
</reference>
<comment type="caution">
    <text evidence="1">The sequence shown here is derived from an EMBL/GenBank/DDBJ whole genome shotgun (WGS) entry which is preliminary data.</text>
</comment>